<dbReference type="PANTHER" id="PTHR32182">
    <property type="entry name" value="DNA REPLICATION AND REPAIR PROTEIN RECF"/>
    <property type="match status" value="1"/>
</dbReference>
<dbReference type="PATRIC" id="fig|1629550.3.peg.435"/>
<evidence type="ECO:0000256" key="13">
    <source>
        <dbReference type="RuleBase" id="RU000578"/>
    </source>
</evidence>
<dbReference type="GO" id="GO:0005737">
    <property type="term" value="C:cytoplasm"/>
    <property type="evidence" value="ECO:0007669"/>
    <property type="project" value="UniProtKB-SubCell"/>
</dbReference>
<evidence type="ECO:0000259" key="14">
    <source>
        <dbReference type="Pfam" id="PF02463"/>
    </source>
</evidence>
<name>A0A0M3DL20_9FIRM</name>
<dbReference type="InterPro" id="IPR027417">
    <property type="entry name" value="P-loop_NTPase"/>
</dbReference>
<sequence length="372" mass="43276">MYLKGLNLINFRNYEALYLEFNPKINLLIGKNGQGKTNIVEAIYLLSFGKSFRTSKDKEMIRFDSENLYIGGNFTKYNRNSLIEIGIGKNNKKGIKINKISIEKIYELLGNLNVVIFSPEDLRLVKEGPKERRSFIDKEISQIMPKYYNYLTNYNKILFQRNKLLKSNYIDINLIEVYDESLAKYGSYIYILRRDFIKKIASISSEMHKNLTNNLEDLSIKYKNQLNINDEDTVNTVYERFIEKLKSGHQHDIETRTTRYGVHKDDLSIYINELDVRLYGSQGQQRTASISLKLSEIELIKNEVGEYPILLLDDIFSELDETRQKLLVDNLDKVQMFITTAEASHKKIFSTENTTIFNIEKGNVISIENGGN</sequence>
<dbReference type="InterPro" id="IPR018078">
    <property type="entry name" value="DNA-binding_RecF_CS"/>
</dbReference>
<feature type="binding site" evidence="12">
    <location>
        <begin position="30"/>
        <end position="37"/>
    </location>
    <ligand>
        <name>ATP</name>
        <dbReference type="ChEBI" id="CHEBI:30616"/>
    </ligand>
</feature>
<evidence type="ECO:0000256" key="5">
    <source>
        <dbReference type="ARBA" id="ARBA00022705"/>
    </source>
</evidence>
<dbReference type="GO" id="GO:0003697">
    <property type="term" value="F:single-stranded DNA binding"/>
    <property type="evidence" value="ECO:0007669"/>
    <property type="project" value="UniProtKB-UniRule"/>
</dbReference>
<evidence type="ECO:0000256" key="8">
    <source>
        <dbReference type="ARBA" id="ARBA00022840"/>
    </source>
</evidence>
<keyword evidence="9 12" id="KW-0238">DNA-binding</keyword>
<keyword evidence="8 12" id="KW-0067">ATP-binding</keyword>
<dbReference type="PROSITE" id="PS00618">
    <property type="entry name" value="RECF_2"/>
    <property type="match status" value="1"/>
</dbReference>
<comment type="subcellular location">
    <subcellularLocation>
        <location evidence="1 12 13">Cytoplasm</location>
    </subcellularLocation>
</comment>
<dbReference type="GO" id="GO:0005524">
    <property type="term" value="F:ATP binding"/>
    <property type="evidence" value="ECO:0007669"/>
    <property type="project" value="UniProtKB-UniRule"/>
</dbReference>
<dbReference type="InterPro" id="IPR042174">
    <property type="entry name" value="RecF_2"/>
</dbReference>
<keyword evidence="11 12" id="KW-0742">SOS response</keyword>
<evidence type="ECO:0000256" key="1">
    <source>
        <dbReference type="ARBA" id="ARBA00004496"/>
    </source>
</evidence>
<dbReference type="GO" id="GO:0006302">
    <property type="term" value="P:double-strand break repair"/>
    <property type="evidence" value="ECO:0007669"/>
    <property type="project" value="TreeGrafter"/>
</dbReference>
<evidence type="ECO:0000313" key="15">
    <source>
        <dbReference type="EMBL" id="KKY02134.1"/>
    </source>
</evidence>
<dbReference type="OrthoDB" id="9803889at2"/>
<dbReference type="Gene3D" id="3.40.50.300">
    <property type="entry name" value="P-loop containing nucleotide triphosphate hydrolases"/>
    <property type="match status" value="1"/>
</dbReference>
<evidence type="ECO:0000256" key="11">
    <source>
        <dbReference type="ARBA" id="ARBA00023236"/>
    </source>
</evidence>
<keyword evidence="7 12" id="KW-0227">DNA damage</keyword>
<dbReference type="Proteomes" id="UP000034407">
    <property type="component" value="Unassembled WGS sequence"/>
</dbReference>
<evidence type="ECO:0000256" key="3">
    <source>
        <dbReference type="ARBA" id="ARBA00020170"/>
    </source>
</evidence>
<evidence type="ECO:0000256" key="6">
    <source>
        <dbReference type="ARBA" id="ARBA00022741"/>
    </source>
</evidence>
<evidence type="ECO:0000256" key="7">
    <source>
        <dbReference type="ARBA" id="ARBA00022763"/>
    </source>
</evidence>
<evidence type="ECO:0000256" key="2">
    <source>
        <dbReference type="ARBA" id="ARBA00008016"/>
    </source>
</evidence>
<dbReference type="AlphaFoldDB" id="A0A0M3DL20"/>
<dbReference type="GO" id="GO:0009432">
    <property type="term" value="P:SOS response"/>
    <property type="evidence" value="ECO:0007669"/>
    <property type="project" value="UniProtKB-UniRule"/>
</dbReference>
<evidence type="ECO:0000256" key="4">
    <source>
        <dbReference type="ARBA" id="ARBA00022490"/>
    </source>
</evidence>
<comment type="similarity">
    <text evidence="2 12 13">Belongs to the RecF family.</text>
</comment>
<dbReference type="InterPro" id="IPR003395">
    <property type="entry name" value="RecF/RecN/SMC_N"/>
</dbReference>
<dbReference type="InterPro" id="IPR001238">
    <property type="entry name" value="DNA-binding_RecF"/>
</dbReference>
<dbReference type="HAMAP" id="MF_00365">
    <property type="entry name" value="RecF"/>
    <property type="match status" value="1"/>
</dbReference>
<comment type="caution">
    <text evidence="15">The sequence shown here is derived from an EMBL/GenBank/DDBJ whole genome shotgun (WGS) entry which is preliminary data.</text>
</comment>
<keyword evidence="5 12" id="KW-0235">DNA replication</keyword>
<dbReference type="Gene3D" id="1.20.1050.90">
    <property type="entry name" value="RecF/RecN/SMC, N-terminal domain"/>
    <property type="match status" value="1"/>
</dbReference>
<dbReference type="Pfam" id="PF02463">
    <property type="entry name" value="SMC_N"/>
    <property type="match status" value="1"/>
</dbReference>
<keyword evidence="4 12" id="KW-0963">Cytoplasm</keyword>
<dbReference type="NCBIfam" id="TIGR00611">
    <property type="entry name" value="recf"/>
    <property type="match status" value="1"/>
</dbReference>
<dbReference type="EMBL" id="LBBT01000110">
    <property type="protein sequence ID" value="KKY02134.1"/>
    <property type="molecule type" value="Genomic_DNA"/>
</dbReference>
<accession>A0A0M3DL20</accession>
<dbReference type="PROSITE" id="PS00617">
    <property type="entry name" value="RECF_1"/>
    <property type="match status" value="1"/>
</dbReference>
<evidence type="ECO:0000256" key="9">
    <source>
        <dbReference type="ARBA" id="ARBA00023125"/>
    </source>
</evidence>
<comment type="function">
    <text evidence="12 13">The RecF protein is involved in DNA metabolism; it is required for DNA replication and normal SOS inducibility. RecF binds preferentially to single-stranded, linear DNA. It also seems to bind ATP.</text>
</comment>
<dbReference type="RefSeq" id="WP_046822295.1">
    <property type="nucleotide sequence ID" value="NZ_LBBT01000110.1"/>
</dbReference>
<evidence type="ECO:0000256" key="12">
    <source>
        <dbReference type="HAMAP-Rule" id="MF_00365"/>
    </source>
</evidence>
<keyword evidence="6 12" id="KW-0547">Nucleotide-binding</keyword>
<keyword evidence="16" id="KW-1185">Reference proteome</keyword>
<organism evidence="15 16">
    <name type="scientific">Paraclostridium benzoelyticum</name>
    <dbReference type="NCBI Taxonomy" id="1629550"/>
    <lineage>
        <taxon>Bacteria</taxon>
        <taxon>Bacillati</taxon>
        <taxon>Bacillota</taxon>
        <taxon>Clostridia</taxon>
        <taxon>Peptostreptococcales</taxon>
        <taxon>Peptostreptococcaceae</taxon>
        <taxon>Paraclostridium</taxon>
    </lineage>
</organism>
<dbReference type="SUPFAM" id="SSF52540">
    <property type="entry name" value="P-loop containing nucleoside triphosphate hydrolases"/>
    <property type="match status" value="1"/>
</dbReference>
<dbReference type="PANTHER" id="PTHR32182:SF0">
    <property type="entry name" value="DNA REPLICATION AND REPAIR PROTEIN RECF"/>
    <property type="match status" value="1"/>
</dbReference>
<gene>
    <name evidence="12" type="primary">recF</name>
    <name evidence="15" type="ORF">VN21_04790</name>
</gene>
<reference evidence="15 16" key="1">
    <citation type="submission" date="2015-04" db="EMBL/GenBank/DDBJ databases">
        <title>Microcin producing Clostridium sp. JC272T.</title>
        <authorList>
            <person name="Jyothsna T."/>
            <person name="Sasikala C."/>
            <person name="Ramana C."/>
        </authorList>
    </citation>
    <scope>NUCLEOTIDE SEQUENCE [LARGE SCALE GENOMIC DNA]</scope>
    <source>
        <strain evidence="15 16">JC272</strain>
    </source>
</reference>
<protein>
    <recommendedName>
        <fullName evidence="3 12">DNA replication and repair protein RecF</fullName>
    </recommendedName>
</protein>
<dbReference type="GO" id="GO:0006260">
    <property type="term" value="P:DNA replication"/>
    <property type="evidence" value="ECO:0007669"/>
    <property type="project" value="UniProtKB-UniRule"/>
</dbReference>
<dbReference type="GO" id="GO:0000731">
    <property type="term" value="P:DNA synthesis involved in DNA repair"/>
    <property type="evidence" value="ECO:0007669"/>
    <property type="project" value="TreeGrafter"/>
</dbReference>
<dbReference type="CDD" id="cd03242">
    <property type="entry name" value="ABC_RecF"/>
    <property type="match status" value="1"/>
</dbReference>
<evidence type="ECO:0000313" key="16">
    <source>
        <dbReference type="Proteomes" id="UP000034407"/>
    </source>
</evidence>
<feature type="domain" description="RecF/RecN/SMC N-terminal" evidence="14">
    <location>
        <begin position="2"/>
        <end position="346"/>
    </location>
</feature>
<proteinExistence type="inferred from homology"/>
<keyword evidence="10 12" id="KW-0234">DNA repair</keyword>
<evidence type="ECO:0000256" key="10">
    <source>
        <dbReference type="ARBA" id="ARBA00023204"/>
    </source>
</evidence>